<keyword evidence="2" id="KW-0503">Monooxygenase</keyword>
<dbReference type="EMBL" id="UPHP01000125">
    <property type="protein sequence ID" value="VBA42875.1"/>
    <property type="molecule type" value="Genomic_DNA"/>
</dbReference>
<feature type="domain" description="ABM" evidence="1">
    <location>
        <begin position="5"/>
        <end position="93"/>
    </location>
</feature>
<dbReference type="InterPro" id="IPR011008">
    <property type="entry name" value="Dimeric_a/b-barrel"/>
</dbReference>
<protein>
    <submittedName>
        <fullName evidence="2">Monooxygenase</fullName>
        <ecNumber evidence="2">1.-.-.-</ecNumber>
    </submittedName>
</protein>
<reference evidence="2 3" key="1">
    <citation type="submission" date="2018-09" db="EMBL/GenBank/DDBJ databases">
        <authorList>
            <person name="Tagini F."/>
        </authorList>
    </citation>
    <scope>NUCLEOTIDE SEQUENCE [LARGE SCALE GENOMIC DNA]</scope>
    <source>
        <strain evidence="2 3">MK136</strain>
    </source>
</reference>
<dbReference type="PANTHER" id="PTHR33336:SF3">
    <property type="entry name" value="ABM DOMAIN-CONTAINING PROTEIN"/>
    <property type="match status" value="1"/>
</dbReference>
<organism evidence="2 3">
    <name type="scientific">Mycobacterium attenuatum</name>
    <dbReference type="NCBI Taxonomy" id="2341086"/>
    <lineage>
        <taxon>Bacteria</taxon>
        <taxon>Bacillati</taxon>
        <taxon>Actinomycetota</taxon>
        <taxon>Actinomycetes</taxon>
        <taxon>Mycobacteriales</taxon>
        <taxon>Mycobacteriaceae</taxon>
        <taxon>Mycobacterium</taxon>
    </lineage>
</organism>
<evidence type="ECO:0000313" key="3">
    <source>
        <dbReference type="Proteomes" id="UP000273307"/>
    </source>
</evidence>
<gene>
    <name evidence="2" type="ORF">LAUMK136_04793</name>
</gene>
<evidence type="ECO:0000259" key="1">
    <source>
        <dbReference type="PROSITE" id="PS51725"/>
    </source>
</evidence>
<name>A0A498QEH5_9MYCO</name>
<dbReference type="EC" id="1.-.-.-" evidence="2"/>
<keyword evidence="2" id="KW-0560">Oxidoreductase</keyword>
<accession>A0A498QEH5</accession>
<evidence type="ECO:0000313" key="2">
    <source>
        <dbReference type="EMBL" id="VBA42875.1"/>
    </source>
</evidence>
<dbReference type="InterPro" id="IPR050744">
    <property type="entry name" value="AI-2_Isomerase_LsrG"/>
</dbReference>
<keyword evidence="3" id="KW-1185">Reference proteome</keyword>
<dbReference type="Gene3D" id="3.30.70.100">
    <property type="match status" value="1"/>
</dbReference>
<proteinExistence type="predicted"/>
<sequence length="108" mass="12044">MSSTIAVIARFIPRPESMQALRVLLAAMTAPTRAEAGCRTYDLYESAGGGELVLFERYRDHSALDEHRSSAHYRSYREKLPALLREPVAVTVLSPLDEGVASERIQPR</sequence>
<dbReference type="Pfam" id="PF03992">
    <property type="entry name" value="ABM"/>
    <property type="match status" value="1"/>
</dbReference>
<dbReference type="Proteomes" id="UP000273307">
    <property type="component" value="Unassembled WGS sequence"/>
</dbReference>
<dbReference type="InterPro" id="IPR007138">
    <property type="entry name" value="ABM_dom"/>
</dbReference>
<dbReference type="OrthoDB" id="5244470at2"/>
<dbReference type="RefSeq" id="WP_122444758.1">
    <property type="nucleotide sequence ID" value="NZ_UPHP01000125.1"/>
</dbReference>
<dbReference type="AlphaFoldDB" id="A0A498QEH5"/>
<dbReference type="SUPFAM" id="SSF54909">
    <property type="entry name" value="Dimeric alpha+beta barrel"/>
    <property type="match status" value="1"/>
</dbReference>
<dbReference type="PROSITE" id="PS51725">
    <property type="entry name" value="ABM"/>
    <property type="match status" value="1"/>
</dbReference>
<dbReference type="GO" id="GO:0004497">
    <property type="term" value="F:monooxygenase activity"/>
    <property type="evidence" value="ECO:0007669"/>
    <property type="project" value="UniProtKB-KW"/>
</dbReference>
<dbReference type="PANTHER" id="PTHR33336">
    <property type="entry name" value="QUINOL MONOOXYGENASE YGIN-RELATED"/>
    <property type="match status" value="1"/>
</dbReference>